<dbReference type="Proteomes" id="UP000298327">
    <property type="component" value="Unassembled WGS sequence"/>
</dbReference>
<name>A0A4Y9XZ32_9AGAM</name>
<comment type="caution">
    <text evidence="2">The sequence shown here is derived from an EMBL/GenBank/DDBJ whole genome shotgun (WGS) entry which is preliminary data.</text>
</comment>
<gene>
    <name evidence="2" type="ORF">EVG20_g9715</name>
</gene>
<accession>A0A4Y9XZ32</accession>
<sequence>MPTSTSTPTRTPQQYCSLASIPPSCVLTDAGRLNVRSRPGQEDLRKFAEPVPWCACNDATLKSVYPLAPVHVSVTYQHIHLHKHDHAPAPSVTSLTVATPSTSTMSTTTVPIAQPDDPGEHRPGW</sequence>
<feature type="compositionally biased region" description="Low complexity" evidence="1">
    <location>
        <begin position="96"/>
        <end position="111"/>
    </location>
</feature>
<evidence type="ECO:0000313" key="3">
    <source>
        <dbReference type="Proteomes" id="UP000298327"/>
    </source>
</evidence>
<evidence type="ECO:0000313" key="2">
    <source>
        <dbReference type="EMBL" id="TFY54411.1"/>
    </source>
</evidence>
<proteinExistence type="predicted"/>
<dbReference type="AlphaFoldDB" id="A0A4Y9XZ32"/>
<evidence type="ECO:0000256" key="1">
    <source>
        <dbReference type="SAM" id="MobiDB-lite"/>
    </source>
</evidence>
<feature type="region of interest" description="Disordered" evidence="1">
    <location>
        <begin position="85"/>
        <end position="125"/>
    </location>
</feature>
<dbReference type="EMBL" id="SEOQ01001029">
    <property type="protein sequence ID" value="TFY54411.1"/>
    <property type="molecule type" value="Genomic_DNA"/>
</dbReference>
<keyword evidence="3" id="KW-1185">Reference proteome</keyword>
<protein>
    <submittedName>
        <fullName evidence="2">Uncharacterized protein</fullName>
    </submittedName>
</protein>
<organism evidence="2 3">
    <name type="scientific">Dentipellis fragilis</name>
    <dbReference type="NCBI Taxonomy" id="205917"/>
    <lineage>
        <taxon>Eukaryota</taxon>
        <taxon>Fungi</taxon>
        <taxon>Dikarya</taxon>
        <taxon>Basidiomycota</taxon>
        <taxon>Agaricomycotina</taxon>
        <taxon>Agaricomycetes</taxon>
        <taxon>Russulales</taxon>
        <taxon>Hericiaceae</taxon>
        <taxon>Dentipellis</taxon>
    </lineage>
</organism>
<reference evidence="2 3" key="1">
    <citation type="submission" date="2019-02" db="EMBL/GenBank/DDBJ databases">
        <title>Genome sequencing of the rare red list fungi Dentipellis fragilis.</title>
        <authorList>
            <person name="Buettner E."/>
            <person name="Kellner H."/>
        </authorList>
    </citation>
    <scope>NUCLEOTIDE SEQUENCE [LARGE SCALE GENOMIC DNA]</scope>
    <source>
        <strain evidence="2 3">DSM 105465</strain>
    </source>
</reference>